<reference evidence="3 4" key="1">
    <citation type="submission" date="2018-03" db="EMBL/GenBank/DDBJ databases">
        <title>Whole genome sequencing of Histamine producing bacteria.</title>
        <authorList>
            <person name="Butler K."/>
        </authorList>
    </citation>
    <scope>NUCLEOTIDE SEQUENCE [LARGE SCALE GENOMIC DNA]</scope>
    <source>
        <strain evidence="3 4">Res.4.1</strain>
    </source>
</reference>
<dbReference type="Proteomes" id="UP000240530">
    <property type="component" value="Unassembled WGS sequence"/>
</dbReference>
<feature type="chain" id="PRO_5015426245" description="DoxX family protein" evidence="2">
    <location>
        <begin position="22"/>
        <end position="336"/>
    </location>
</feature>
<keyword evidence="2" id="KW-0732">Signal</keyword>
<feature type="transmembrane region" description="Helical" evidence="1">
    <location>
        <begin position="255"/>
        <end position="272"/>
    </location>
</feature>
<comment type="caution">
    <text evidence="3">The sequence shown here is derived from an EMBL/GenBank/DDBJ whole genome shotgun (WGS) entry which is preliminary data.</text>
</comment>
<organism evidence="3 4">
    <name type="scientific">Photobacterium leiognathi subsp. mandapamensis</name>
    <name type="common">Photobacterium mandapamensis</name>
    <dbReference type="NCBI Taxonomy" id="48408"/>
    <lineage>
        <taxon>Bacteria</taxon>
        <taxon>Pseudomonadati</taxon>
        <taxon>Pseudomonadota</taxon>
        <taxon>Gammaproteobacteria</taxon>
        <taxon>Vibrionales</taxon>
        <taxon>Vibrionaceae</taxon>
        <taxon>Photobacterium</taxon>
    </lineage>
</organism>
<protein>
    <recommendedName>
        <fullName evidence="5">DoxX family protein</fullName>
    </recommendedName>
</protein>
<feature type="transmembrane region" description="Helical" evidence="1">
    <location>
        <begin position="82"/>
        <end position="102"/>
    </location>
</feature>
<evidence type="ECO:0000313" key="3">
    <source>
        <dbReference type="EMBL" id="PSV11746.1"/>
    </source>
</evidence>
<proteinExistence type="predicted"/>
<feature type="transmembrane region" description="Helical" evidence="1">
    <location>
        <begin position="41"/>
        <end position="61"/>
    </location>
</feature>
<name>A0A2T3KWI4_PHOLD</name>
<evidence type="ECO:0000313" key="4">
    <source>
        <dbReference type="Proteomes" id="UP000240530"/>
    </source>
</evidence>
<feature type="signal peptide" evidence="2">
    <location>
        <begin position="1"/>
        <end position="21"/>
    </location>
</feature>
<keyword evidence="1" id="KW-1133">Transmembrane helix</keyword>
<dbReference type="AlphaFoldDB" id="A0A2T3KWI4"/>
<feature type="transmembrane region" description="Helical" evidence="1">
    <location>
        <begin position="199"/>
        <end position="218"/>
    </location>
</feature>
<keyword evidence="1" id="KW-0472">Membrane</keyword>
<sequence>MNVRHIILLFIALFFSSSSFAHVQWFVAPEDMKDVYFEFDLFYVAIFLFISFFTALAVIITRQKNKPEFVKVLMGADVKLSRRLYVMVFVFIQVLFFSIQVIKGGFIAPNIVLQPQFIFLGLVSQLLVVITAAVSITLSGLMVMLTTLVMIALTPWEIWINYAFEFFAIGIFMMLTGSYVSTIDNKFLAAFNLPNTDELWRVALVTLRVGIGAQLAILALTEKMVYPGLAVVFIEMFPFYNIFPQIGLHAGTDLHFVFFIGLCELSLGILLMTGVANRLTMTMLTFAFVTTAIIHGVHEVEGHLPIFAAAFVLLLTQRNKQSTSRHTQMSRSPAFA</sequence>
<evidence type="ECO:0000256" key="1">
    <source>
        <dbReference type="SAM" id="Phobius"/>
    </source>
</evidence>
<feature type="transmembrane region" description="Helical" evidence="1">
    <location>
        <begin position="122"/>
        <end position="152"/>
    </location>
</feature>
<evidence type="ECO:0000256" key="2">
    <source>
        <dbReference type="SAM" id="SignalP"/>
    </source>
</evidence>
<feature type="transmembrane region" description="Helical" evidence="1">
    <location>
        <begin position="225"/>
        <end position="243"/>
    </location>
</feature>
<dbReference type="EMBL" id="PYNS01000005">
    <property type="protein sequence ID" value="PSV11746.1"/>
    <property type="molecule type" value="Genomic_DNA"/>
</dbReference>
<keyword evidence="1" id="KW-0812">Transmembrane</keyword>
<gene>
    <name evidence="3" type="ORF">C0W93_07620</name>
</gene>
<evidence type="ECO:0008006" key="5">
    <source>
        <dbReference type="Google" id="ProtNLM"/>
    </source>
</evidence>
<accession>A0A2T3KWI4</accession>
<feature type="transmembrane region" description="Helical" evidence="1">
    <location>
        <begin position="159"/>
        <end position="179"/>
    </location>
</feature>